<gene>
    <name evidence="1" type="primary">RvY_00191</name>
    <name evidence="1" type="synonym">RvY_00191.1</name>
    <name evidence="1" type="ORF">RvY_00191-1</name>
</gene>
<accession>A0A1D1UBW8</accession>
<dbReference type="InterPro" id="IPR032675">
    <property type="entry name" value="LRR_dom_sf"/>
</dbReference>
<protein>
    <submittedName>
        <fullName evidence="1">Uncharacterized protein</fullName>
    </submittedName>
</protein>
<proteinExistence type="predicted"/>
<dbReference type="OrthoDB" id="271226at2759"/>
<comment type="caution">
    <text evidence="1">The sequence shown here is derived from an EMBL/GenBank/DDBJ whole genome shotgun (WGS) entry which is preliminary data.</text>
</comment>
<evidence type="ECO:0000313" key="1">
    <source>
        <dbReference type="EMBL" id="GAU87314.1"/>
    </source>
</evidence>
<keyword evidence="2" id="KW-1185">Reference proteome</keyword>
<dbReference type="Proteomes" id="UP000186922">
    <property type="component" value="Unassembled WGS sequence"/>
</dbReference>
<dbReference type="SUPFAM" id="SSF52058">
    <property type="entry name" value="L domain-like"/>
    <property type="match status" value="1"/>
</dbReference>
<name>A0A1D1UBW8_RAMVA</name>
<evidence type="ECO:0000313" key="2">
    <source>
        <dbReference type="Proteomes" id="UP000186922"/>
    </source>
</evidence>
<organism evidence="1 2">
    <name type="scientific">Ramazzottius varieornatus</name>
    <name type="common">Water bear</name>
    <name type="synonym">Tardigrade</name>
    <dbReference type="NCBI Taxonomy" id="947166"/>
    <lineage>
        <taxon>Eukaryota</taxon>
        <taxon>Metazoa</taxon>
        <taxon>Ecdysozoa</taxon>
        <taxon>Tardigrada</taxon>
        <taxon>Eutardigrada</taxon>
        <taxon>Parachela</taxon>
        <taxon>Hypsibioidea</taxon>
        <taxon>Ramazzottiidae</taxon>
        <taxon>Ramazzottius</taxon>
    </lineage>
</organism>
<dbReference type="EMBL" id="BDGG01000001">
    <property type="protein sequence ID" value="GAU87314.1"/>
    <property type="molecule type" value="Genomic_DNA"/>
</dbReference>
<dbReference type="Gene3D" id="3.80.10.10">
    <property type="entry name" value="Ribonuclease Inhibitor"/>
    <property type="match status" value="1"/>
</dbReference>
<sequence length="172" mass="19706">MGNVSTLKNRTVRYADLSGNKIKDLDGVALPNIARLRLDFNRISSLDILNGHDFRFLRKLELRGNRLKSTAGIKHASLEELYLVSNGAFSSTLKACRINVMHKTFICRLRMTFERLKTLSFVPTSSDYTCETTRFWMWQASAKRTPSWNMLICGIISSHLSTMRWASPFSHD</sequence>
<dbReference type="AlphaFoldDB" id="A0A1D1UBW8"/>
<reference evidence="1 2" key="1">
    <citation type="journal article" date="2016" name="Nat. Commun.">
        <title>Extremotolerant tardigrade genome and improved radiotolerance of human cultured cells by tardigrade-unique protein.</title>
        <authorList>
            <person name="Hashimoto T."/>
            <person name="Horikawa D.D."/>
            <person name="Saito Y."/>
            <person name="Kuwahara H."/>
            <person name="Kozuka-Hata H."/>
            <person name="Shin-I T."/>
            <person name="Minakuchi Y."/>
            <person name="Ohishi K."/>
            <person name="Motoyama A."/>
            <person name="Aizu T."/>
            <person name="Enomoto A."/>
            <person name="Kondo K."/>
            <person name="Tanaka S."/>
            <person name="Hara Y."/>
            <person name="Koshikawa S."/>
            <person name="Sagara H."/>
            <person name="Miura T."/>
            <person name="Yokobori S."/>
            <person name="Miyagawa K."/>
            <person name="Suzuki Y."/>
            <person name="Kubo T."/>
            <person name="Oyama M."/>
            <person name="Kohara Y."/>
            <person name="Fujiyama A."/>
            <person name="Arakawa K."/>
            <person name="Katayama T."/>
            <person name="Toyoda A."/>
            <person name="Kunieda T."/>
        </authorList>
    </citation>
    <scope>NUCLEOTIDE SEQUENCE [LARGE SCALE GENOMIC DNA]</scope>
    <source>
        <strain evidence="1 2">YOKOZUNA-1</strain>
    </source>
</reference>